<name>A0A7G6VT15_9SPHN</name>
<evidence type="ECO:0000256" key="2">
    <source>
        <dbReference type="SAM" id="SignalP"/>
    </source>
</evidence>
<dbReference type="AlphaFoldDB" id="A0A7G6VT15"/>
<feature type="domain" description="Soluble ligand binding" evidence="4">
    <location>
        <begin position="116"/>
        <end position="165"/>
    </location>
</feature>
<feature type="signal peptide" evidence="2">
    <location>
        <begin position="1"/>
        <end position="21"/>
    </location>
</feature>
<feature type="chain" id="PRO_5028953103" evidence="2">
    <location>
        <begin position="22"/>
        <end position="191"/>
    </location>
</feature>
<dbReference type="InterPro" id="IPR003715">
    <property type="entry name" value="Poly_export_N"/>
</dbReference>
<dbReference type="RefSeq" id="WP_185884116.1">
    <property type="nucleotide sequence ID" value="NZ_CP060052.1"/>
</dbReference>
<evidence type="ECO:0000259" key="4">
    <source>
        <dbReference type="Pfam" id="PF10531"/>
    </source>
</evidence>
<dbReference type="Pfam" id="PF02563">
    <property type="entry name" value="Poly_export"/>
    <property type="match status" value="1"/>
</dbReference>
<protein>
    <submittedName>
        <fullName evidence="5">Polysaccharide export protein</fullName>
    </submittedName>
</protein>
<dbReference type="PANTHER" id="PTHR33619">
    <property type="entry name" value="POLYSACCHARIDE EXPORT PROTEIN GFCE-RELATED"/>
    <property type="match status" value="1"/>
</dbReference>
<reference evidence="5 6" key="1">
    <citation type="submission" date="2020-08" db="EMBL/GenBank/DDBJ databases">
        <authorList>
            <person name="Liu G."/>
            <person name="Sun C."/>
        </authorList>
    </citation>
    <scope>NUCLEOTIDE SEQUENCE [LARGE SCALE GENOMIC DNA]</scope>
    <source>
        <strain evidence="5 6">OT19</strain>
    </source>
</reference>
<dbReference type="Gene3D" id="3.10.560.10">
    <property type="entry name" value="Outer membrane lipoprotein wza domain like"/>
    <property type="match status" value="1"/>
</dbReference>
<dbReference type="PANTHER" id="PTHR33619:SF3">
    <property type="entry name" value="POLYSACCHARIDE EXPORT PROTEIN GFCE-RELATED"/>
    <property type="match status" value="1"/>
</dbReference>
<sequence>MKFTIPARSFAPLLLAFGMLAGCAGSLPPEAELTANPPQYQIAANDQLRVTVFDEESLSGEHVVTSEGNIAFPLLGDIPVAGQTPSDVRELIYERLSPDYMSDPRINVEVLSYRPVYVLGEVGRSGTYDYVPEMTATQAIAAAGGYTYRADKNRVVIRRRNDPQERTYELRSDRPVWVMPGDTITVGERYF</sequence>
<dbReference type="InterPro" id="IPR049712">
    <property type="entry name" value="Poly_export"/>
</dbReference>
<gene>
    <name evidence="5" type="ORF">H4O24_13285</name>
</gene>
<dbReference type="InterPro" id="IPR019554">
    <property type="entry name" value="Soluble_ligand-bd"/>
</dbReference>
<feature type="domain" description="Polysaccharide export protein N-terminal" evidence="3">
    <location>
        <begin position="35"/>
        <end position="110"/>
    </location>
</feature>
<proteinExistence type="predicted"/>
<keyword evidence="1 2" id="KW-0732">Signal</keyword>
<accession>A0A7G6VT15</accession>
<dbReference type="Proteomes" id="UP000515297">
    <property type="component" value="Chromosome"/>
</dbReference>
<evidence type="ECO:0000313" key="5">
    <source>
        <dbReference type="EMBL" id="QNE04880.1"/>
    </source>
</evidence>
<dbReference type="GO" id="GO:0015159">
    <property type="term" value="F:polysaccharide transmembrane transporter activity"/>
    <property type="evidence" value="ECO:0007669"/>
    <property type="project" value="InterPro"/>
</dbReference>
<organism evidence="5 6">
    <name type="scientific">Croceicoccus marinus</name>
    <dbReference type="NCBI Taxonomy" id="450378"/>
    <lineage>
        <taxon>Bacteria</taxon>
        <taxon>Pseudomonadati</taxon>
        <taxon>Pseudomonadota</taxon>
        <taxon>Alphaproteobacteria</taxon>
        <taxon>Sphingomonadales</taxon>
        <taxon>Erythrobacteraceae</taxon>
        <taxon>Croceicoccus</taxon>
    </lineage>
</organism>
<evidence type="ECO:0000256" key="1">
    <source>
        <dbReference type="ARBA" id="ARBA00022729"/>
    </source>
</evidence>
<dbReference type="Gene3D" id="3.30.1950.10">
    <property type="entry name" value="wza like domain"/>
    <property type="match status" value="1"/>
</dbReference>
<dbReference type="Pfam" id="PF10531">
    <property type="entry name" value="SLBB"/>
    <property type="match status" value="1"/>
</dbReference>
<evidence type="ECO:0000259" key="3">
    <source>
        <dbReference type="Pfam" id="PF02563"/>
    </source>
</evidence>
<evidence type="ECO:0000313" key="6">
    <source>
        <dbReference type="Proteomes" id="UP000515297"/>
    </source>
</evidence>
<dbReference type="PROSITE" id="PS51257">
    <property type="entry name" value="PROKAR_LIPOPROTEIN"/>
    <property type="match status" value="1"/>
</dbReference>
<dbReference type="EMBL" id="CP060052">
    <property type="protein sequence ID" value="QNE04880.1"/>
    <property type="molecule type" value="Genomic_DNA"/>
</dbReference>